<keyword evidence="3" id="KW-1185">Reference proteome</keyword>
<dbReference type="EMBL" id="JAOPHQ010001430">
    <property type="protein sequence ID" value="KAK0150880.1"/>
    <property type="molecule type" value="Genomic_DNA"/>
</dbReference>
<name>A0AA47N2W4_MERPO</name>
<evidence type="ECO:0000256" key="1">
    <source>
        <dbReference type="SAM" id="Coils"/>
    </source>
</evidence>
<dbReference type="Pfam" id="PF11771">
    <property type="entry name" value="DUF3314"/>
    <property type="match status" value="1"/>
</dbReference>
<keyword evidence="1" id="KW-0175">Coiled coil</keyword>
<organism evidence="2 3">
    <name type="scientific">Merluccius polli</name>
    <name type="common">Benguela hake</name>
    <name type="synonym">Merluccius cadenati</name>
    <dbReference type="NCBI Taxonomy" id="89951"/>
    <lineage>
        <taxon>Eukaryota</taxon>
        <taxon>Metazoa</taxon>
        <taxon>Chordata</taxon>
        <taxon>Craniata</taxon>
        <taxon>Vertebrata</taxon>
        <taxon>Euteleostomi</taxon>
        <taxon>Actinopterygii</taxon>
        <taxon>Neopterygii</taxon>
        <taxon>Teleostei</taxon>
        <taxon>Neoteleostei</taxon>
        <taxon>Acanthomorphata</taxon>
        <taxon>Zeiogadaria</taxon>
        <taxon>Gadariae</taxon>
        <taxon>Gadiformes</taxon>
        <taxon>Gadoidei</taxon>
        <taxon>Merlucciidae</taxon>
        <taxon>Merluccius</taxon>
    </lineage>
</organism>
<proteinExistence type="predicted"/>
<feature type="coiled-coil region" evidence="1">
    <location>
        <begin position="50"/>
        <end position="77"/>
    </location>
</feature>
<accession>A0AA47N2W4</accession>
<dbReference type="InterPro" id="IPR021748">
    <property type="entry name" value="DUF3314"/>
</dbReference>
<sequence>MHLEMAGGAFTPSCGEKKDCSADREAFDVFDFIEIRAAAADIPHPIKTQLHFLLGKADDLQNQLAHAQDQLEREHLSTLVPTFMYTSQPVFTYLESRARSRLSQQPAVPSTSSTASLCESLEQLVLNYATQGLLSVDESQPDSLSHLYIGQCQIDRLMVSVFRYHVAAPFLSGGGAQPNLYKRMRWNVERLSDNRFDPHHHHQQQQLEEEPEELQLEIGDDTEYFFMCYEDIPKGVAAGISGEEEEGLATGNLATRIWSIGRWGQTIPNPDTEDIFDWILCEVPRARYLKLISLGSEEPSVCHATDFLLGVLFPQQTGGKGDSPHSEL</sequence>
<dbReference type="AlphaFoldDB" id="A0AA47N2W4"/>
<evidence type="ECO:0000313" key="2">
    <source>
        <dbReference type="EMBL" id="KAK0150880.1"/>
    </source>
</evidence>
<evidence type="ECO:0000313" key="3">
    <source>
        <dbReference type="Proteomes" id="UP001174136"/>
    </source>
</evidence>
<dbReference type="PANTHER" id="PTHR36292:SF1">
    <property type="entry name" value="UPF0575 PROTEIN C19ORF67"/>
    <property type="match status" value="1"/>
</dbReference>
<gene>
    <name evidence="2" type="ORF">N1851_008002</name>
</gene>
<dbReference type="Proteomes" id="UP001174136">
    <property type="component" value="Unassembled WGS sequence"/>
</dbReference>
<reference evidence="2" key="1">
    <citation type="journal article" date="2023" name="Front. Mar. Sci.">
        <title>A new Merluccius polli reference genome to investigate the effects of global change in West African waters.</title>
        <authorList>
            <person name="Mateo J.L."/>
            <person name="Blanco-Fernandez C."/>
            <person name="Garcia-Vazquez E."/>
            <person name="Machado-Schiaffino G."/>
        </authorList>
    </citation>
    <scope>NUCLEOTIDE SEQUENCE</scope>
    <source>
        <strain evidence="2">C29</strain>
        <tissue evidence="2">Fin</tissue>
    </source>
</reference>
<dbReference type="PANTHER" id="PTHR36292">
    <property type="entry name" value="UPF0575 PROTEIN C19ORF67"/>
    <property type="match status" value="1"/>
</dbReference>
<protein>
    <submittedName>
        <fullName evidence="2">UPF0575 protein C19orf67</fullName>
    </submittedName>
</protein>
<comment type="caution">
    <text evidence="2">The sequence shown here is derived from an EMBL/GenBank/DDBJ whole genome shotgun (WGS) entry which is preliminary data.</text>
</comment>